<dbReference type="InterPro" id="IPR050439">
    <property type="entry name" value="ADAMTS_ADAMTS-like"/>
</dbReference>
<dbReference type="InterPro" id="IPR000884">
    <property type="entry name" value="TSP1_rpt"/>
</dbReference>
<feature type="binding site" evidence="6">
    <location>
        <position position="296"/>
    </location>
    <ligand>
        <name>Ca(2+)</name>
        <dbReference type="ChEBI" id="CHEBI:29108"/>
        <label>1</label>
    </ligand>
</feature>
<feature type="disulfide bond" evidence="7">
    <location>
        <begin position="423"/>
        <end position="442"/>
    </location>
</feature>
<evidence type="ECO:0000313" key="10">
    <source>
        <dbReference type="EMBL" id="PVD36727.1"/>
    </source>
</evidence>
<protein>
    <recommendedName>
        <fullName evidence="9">Peptidase M12B domain-containing protein</fullName>
    </recommendedName>
</protein>
<comment type="caution">
    <text evidence="8">Lacks conserved residue(s) required for the propagation of feature annotation.</text>
</comment>
<keyword evidence="6 8" id="KW-0862">Zinc</keyword>
<keyword evidence="6" id="KW-0106">Calcium</keyword>
<dbReference type="InterPro" id="IPR024079">
    <property type="entry name" value="MetalloPept_cat_dom_sf"/>
</dbReference>
<dbReference type="OrthoDB" id="6040087at2759"/>
<gene>
    <name evidence="10" type="ORF">C0Q70_03714</name>
</gene>
<evidence type="ECO:0000256" key="7">
    <source>
        <dbReference type="PIRSR" id="PIRSR613273-3"/>
    </source>
</evidence>
<dbReference type="SUPFAM" id="SSF55486">
    <property type="entry name" value="Metalloproteases ('zincins'), catalytic domain"/>
    <property type="match status" value="1"/>
</dbReference>
<dbReference type="Pfam" id="PF13583">
    <property type="entry name" value="Reprolysin_4"/>
    <property type="match status" value="1"/>
</dbReference>
<keyword evidence="3 7" id="KW-1015">Disulfide bond</keyword>
<accession>A0A2T7PTM1</accession>
<dbReference type="GO" id="GO:0006508">
    <property type="term" value="P:proteolysis"/>
    <property type="evidence" value="ECO:0007669"/>
    <property type="project" value="InterPro"/>
</dbReference>
<dbReference type="AlphaFoldDB" id="A0A2T7PTM1"/>
<dbReference type="GO" id="GO:0030198">
    <property type="term" value="P:extracellular matrix organization"/>
    <property type="evidence" value="ECO:0007669"/>
    <property type="project" value="InterPro"/>
</dbReference>
<evidence type="ECO:0000256" key="1">
    <source>
        <dbReference type="ARBA" id="ARBA00004613"/>
    </source>
</evidence>
<dbReference type="GO" id="GO:0004222">
    <property type="term" value="F:metalloendopeptidase activity"/>
    <property type="evidence" value="ECO:0007669"/>
    <property type="project" value="InterPro"/>
</dbReference>
<dbReference type="InterPro" id="IPR013273">
    <property type="entry name" value="ADAMTS/ADAMTS-like"/>
</dbReference>
<feature type="disulfide bond" evidence="7">
    <location>
        <begin position="492"/>
        <end position="503"/>
    </location>
</feature>
<dbReference type="Pfam" id="PF00090">
    <property type="entry name" value="TSP_1"/>
    <property type="match status" value="1"/>
</dbReference>
<dbReference type="PROSITE" id="PS50215">
    <property type="entry name" value="ADAM_MEPRO"/>
    <property type="match status" value="1"/>
</dbReference>
<dbReference type="Gene3D" id="2.20.100.10">
    <property type="entry name" value="Thrombospondin type-1 (TSP1) repeat"/>
    <property type="match status" value="1"/>
</dbReference>
<feature type="active site" evidence="5 8">
    <location>
        <position position="342"/>
    </location>
</feature>
<comment type="caution">
    <text evidence="10">The sequence shown here is derived from an EMBL/GenBank/DDBJ whole genome shotgun (WGS) entry which is preliminary data.</text>
</comment>
<dbReference type="GO" id="GO:0005576">
    <property type="term" value="C:extracellular region"/>
    <property type="evidence" value="ECO:0007669"/>
    <property type="project" value="UniProtKB-SubCell"/>
</dbReference>
<dbReference type="EMBL" id="PZQS01000002">
    <property type="protein sequence ID" value="PVD36727.1"/>
    <property type="molecule type" value="Genomic_DNA"/>
</dbReference>
<feature type="binding site" evidence="6">
    <location>
        <position position="391"/>
    </location>
    <ligand>
        <name>Ca(2+)</name>
        <dbReference type="ChEBI" id="CHEBI:29108"/>
        <label>1</label>
    </ligand>
</feature>
<organism evidence="10 11">
    <name type="scientific">Pomacea canaliculata</name>
    <name type="common">Golden apple snail</name>
    <dbReference type="NCBI Taxonomy" id="400727"/>
    <lineage>
        <taxon>Eukaryota</taxon>
        <taxon>Metazoa</taxon>
        <taxon>Spiralia</taxon>
        <taxon>Lophotrochozoa</taxon>
        <taxon>Mollusca</taxon>
        <taxon>Gastropoda</taxon>
        <taxon>Caenogastropoda</taxon>
        <taxon>Architaenioglossa</taxon>
        <taxon>Ampullarioidea</taxon>
        <taxon>Ampullariidae</taxon>
        <taxon>Pomacea</taxon>
    </lineage>
</organism>
<feature type="binding site" evidence="6 8">
    <location>
        <position position="341"/>
    </location>
    <ligand>
        <name>Zn(2+)</name>
        <dbReference type="ChEBI" id="CHEBI:29105"/>
        <note>catalytic</note>
    </ligand>
</feature>
<feature type="disulfide bond" evidence="7">
    <location>
        <begin position="358"/>
        <end position="377"/>
    </location>
</feature>
<comment type="subcellular location">
    <subcellularLocation>
        <location evidence="1">Secreted</location>
    </subcellularLocation>
</comment>
<dbReference type="InterPro" id="IPR036383">
    <property type="entry name" value="TSP1_rpt_sf"/>
</dbReference>
<keyword evidence="4" id="KW-0325">Glycoprotein</keyword>
<evidence type="ECO:0000313" key="11">
    <source>
        <dbReference type="Proteomes" id="UP000245119"/>
    </source>
</evidence>
<feature type="binding site" evidence="6 8">
    <location>
        <position position="345"/>
    </location>
    <ligand>
        <name>Zn(2+)</name>
        <dbReference type="ChEBI" id="CHEBI:29105"/>
        <note>catalytic</note>
    </ligand>
</feature>
<dbReference type="InterPro" id="IPR001590">
    <property type="entry name" value="Peptidase_M12B"/>
</dbReference>
<dbReference type="Gene3D" id="3.40.390.10">
    <property type="entry name" value="Collagenase (Catalytic Domain)"/>
    <property type="match status" value="1"/>
</dbReference>
<feature type="binding site" evidence="6 8">
    <location>
        <position position="351"/>
    </location>
    <ligand>
        <name>Zn(2+)</name>
        <dbReference type="ChEBI" id="CHEBI:29105"/>
        <note>catalytic</note>
    </ligand>
</feature>
<evidence type="ECO:0000256" key="4">
    <source>
        <dbReference type="ARBA" id="ARBA00023180"/>
    </source>
</evidence>
<evidence type="ECO:0000256" key="8">
    <source>
        <dbReference type="PROSITE-ProRule" id="PRU00276"/>
    </source>
</evidence>
<comment type="cofactor">
    <cofactor evidence="6">
        <name>Zn(2+)</name>
        <dbReference type="ChEBI" id="CHEBI:29105"/>
    </cofactor>
    <text evidence="6">Binds 1 zinc ion per subunit.</text>
</comment>
<dbReference type="Proteomes" id="UP000245119">
    <property type="component" value="Linkage Group LG2"/>
</dbReference>
<dbReference type="PROSITE" id="PS50092">
    <property type="entry name" value="TSP1"/>
    <property type="match status" value="1"/>
</dbReference>
<name>A0A2T7PTM1_POMCA</name>
<keyword evidence="6 8" id="KW-0479">Metal-binding</keyword>
<feature type="domain" description="Peptidase M12B" evidence="9">
    <location>
        <begin position="202"/>
        <end position="377"/>
    </location>
</feature>
<dbReference type="GO" id="GO:0046872">
    <property type="term" value="F:metal ion binding"/>
    <property type="evidence" value="ECO:0007669"/>
    <property type="project" value="UniProtKB-KW"/>
</dbReference>
<dbReference type="PANTHER" id="PTHR13723">
    <property type="entry name" value="ADAMTS A DISINTEGRIN AND METALLOPROTEASE WITH THROMBOSPONDIN MOTIFS PROTEASE"/>
    <property type="match status" value="1"/>
</dbReference>
<reference evidence="10 11" key="1">
    <citation type="submission" date="2018-04" db="EMBL/GenBank/DDBJ databases">
        <title>The genome of golden apple snail Pomacea canaliculata provides insight into stress tolerance and invasive adaptation.</title>
        <authorList>
            <person name="Liu C."/>
            <person name="Liu B."/>
            <person name="Ren Y."/>
            <person name="Zhang Y."/>
            <person name="Wang H."/>
            <person name="Li S."/>
            <person name="Jiang F."/>
            <person name="Yin L."/>
            <person name="Zhang G."/>
            <person name="Qian W."/>
            <person name="Fan W."/>
        </authorList>
    </citation>
    <scope>NUCLEOTIDE SEQUENCE [LARGE SCALE GENOMIC DNA]</scope>
    <source>
        <strain evidence="10">SZHN2017</strain>
        <tissue evidence="10">Muscle</tissue>
    </source>
</reference>
<dbReference type="GO" id="GO:0031012">
    <property type="term" value="C:extracellular matrix"/>
    <property type="evidence" value="ECO:0007669"/>
    <property type="project" value="TreeGrafter"/>
</dbReference>
<keyword evidence="2" id="KW-0964">Secreted</keyword>
<keyword evidence="11" id="KW-1185">Reference proteome</keyword>
<evidence type="ECO:0000256" key="2">
    <source>
        <dbReference type="ARBA" id="ARBA00022525"/>
    </source>
</evidence>
<evidence type="ECO:0000259" key="9">
    <source>
        <dbReference type="PROSITE" id="PS50215"/>
    </source>
</evidence>
<evidence type="ECO:0000256" key="6">
    <source>
        <dbReference type="PIRSR" id="PIRSR613273-2"/>
    </source>
</evidence>
<evidence type="ECO:0000256" key="5">
    <source>
        <dbReference type="PIRSR" id="PIRSR613273-1"/>
    </source>
</evidence>
<proteinExistence type="predicted"/>
<evidence type="ECO:0000256" key="3">
    <source>
        <dbReference type="ARBA" id="ARBA00023157"/>
    </source>
</evidence>
<feature type="disulfide bond" evidence="7">
    <location>
        <begin position="320"/>
        <end position="391"/>
    </location>
</feature>
<dbReference type="SUPFAM" id="SSF82895">
    <property type="entry name" value="TSP-1 type 1 repeat"/>
    <property type="match status" value="1"/>
</dbReference>
<feature type="disulfide bond" evidence="7">
    <location>
        <begin position="481"/>
        <end position="519"/>
    </location>
</feature>
<dbReference type="SMART" id="SM00209">
    <property type="entry name" value="TSP1"/>
    <property type="match status" value="1"/>
</dbReference>
<dbReference type="PRINTS" id="PR01857">
    <property type="entry name" value="ADAMTSFAMILY"/>
</dbReference>
<sequence length="648" mass="71644">MTDVELTDHARRIARAVNAEGYDIATLHGTSLFSGDKTRLTKRDVEEHAAHPSTESRNFELRLTSGERLRMSVQKRSGMSPDVTVVERVSGKEKVSRPQVRDCFFSGGLEGEEGHASLSLCDGQVMGGIRAGNRDYEVHPLPETSAIRRRSADEPLHAVVTWSDQGNDLMAFDSISPDLSDEDETEASDIIEETKPDSYKSATIEVGVYMDRFFLARVEERFGLTTTEQLMELAALKWSGINAVLSNPKVVGWNITIKVVHLEIWRESPSWYNESNFYLGGRQNMLCASTTDMPFDHIMLETADTRPNRIKGISWMDRMCNPRWRCSAARGAGFSNWIEAHETGHSMGLNHDWTFKSCDPNVPKGFMSMQETVFRDCYSQVLDRSLSSKGCLFKQNVDISKYNSVNNIVPLYRGQKATLDDQCRLNKGDGFEYLHIPSADMCFKGTCVPWLKTVNPNYVRPLVREGGWGPWSPSSPCDNTCGDAVSVSTRQCNRPTPRISTFCNGSAIKAKMCPFQQVCPGESSVESELVKQRVKAVCGKVKVSGASVYNLTGEGNLYSTSGDMKKCSVTCNHVDGSSTTRFALQDGTPCWGEDNDRDHDSNVRGISWRCVQGRCLAFGCNGKSLGEGGGVEKDRCGVCGGDGSSCPK</sequence>
<dbReference type="PANTHER" id="PTHR13723:SF281">
    <property type="entry name" value="PAPILIN"/>
    <property type="match status" value="1"/>
</dbReference>
<feature type="disulfide bond" evidence="7">
    <location>
        <begin position="477"/>
        <end position="513"/>
    </location>
</feature>